<proteinExistence type="inferred from homology"/>
<evidence type="ECO:0000256" key="5">
    <source>
        <dbReference type="ARBA" id="ARBA00022723"/>
    </source>
</evidence>
<evidence type="ECO:0000256" key="6">
    <source>
        <dbReference type="ARBA" id="ARBA00022801"/>
    </source>
</evidence>
<keyword evidence="4" id="KW-0540">Nuclease</keyword>
<comment type="caution">
    <text evidence="9">The sequence shown here is derived from an EMBL/GenBank/DDBJ whole genome shotgun (WGS) entry which is preliminary data.</text>
</comment>
<gene>
    <name evidence="9" type="ORF">AaE_015534</name>
</gene>
<sequence>MDSNAAICAAVVAAVQAVVSHDGRNNPGPKVHKIVVPNSTWETVKTNPGYDQWFRRYLRCRRSVFTTIARKVDAKWTQVHGRLYHNTAILVDDRVACAMHYLTHADGYDATALVFGISKTMARTYTLQVCQVLCQCYLADAVAMPTTQAAWETIRGGFEDVAGVPNAYGAIDGTLIPIKRFTDYDGWYCRKGFPAFNMQAVVDDKMRFMSYSIRSGSQNDKALFRESQFGKSCHQNVPRGGCFVADGGYKLYRHILTPFALRFGMNADEAHYNLLHSRTRMAVECAFGLWKNTFRIFQVNLLHGSPAEMVLLIKSTLVLHNWFIDEKSIEAGIPRSTKAKEI</sequence>
<dbReference type="PANTHER" id="PTHR22930">
    <property type="match status" value="1"/>
</dbReference>
<keyword evidence="6" id="KW-0378">Hydrolase</keyword>
<dbReference type="GO" id="GO:0016787">
    <property type="term" value="F:hydrolase activity"/>
    <property type="evidence" value="ECO:0007669"/>
    <property type="project" value="UniProtKB-KW"/>
</dbReference>
<evidence type="ECO:0000256" key="4">
    <source>
        <dbReference type="ARBA" id="ARBA00022722"/>
    </source>
</evidence>
<dbReference type="Pfam" id="PF13359">
    <property type="entry name" value="DDE_Tnp_4"/>
    <property type="match status" value="1"/>
</dbReference>
<dbReference type="GO" id="GO:0004518">
    <property type="term" value="F:nuclease activity"/>
    <property type="evidence" value="ECO:0007669"/>
    <property type="project" value="UniProtKB-KW"/>
</dbReference>
<dbReference type="InterPro" id="IPR045249">
    <property type="entry name" value="HARBI1-like"/>
</dbReference>
<keyword evidence="7" id="KW-0539">Nucleus</keyword>
<evidence type="ECO:0000259" key="8">
    <source>
        <dbReference type="Pfam" id="PF13359"/>
    </source>
</evidence>
<name>A0A6A4Z007_APHAT</name>
<dbReference type="InterPro" id="IPR027806">
    <property type="entry name" value="HARBI1_dom"/>
</dbReference>
<dbReference type="GO" id="GO:0046872">
    <property type="term" value="F:metal ion binding"/>
    <property type="evidence" value="ECO:0007669"/>
    <property type="project" value="UniProtKB-KW"/>
</dbReference>
<comment type="similarity">
    <text evidence="3">Belongs to the HARBI1 family.</text>
</comment>
<dbReference type="AlphaFoldDB" id="A0A6A4Z007"/>
<reference evidence="9 10" key="1">
    <citation type="submission" date="2019-06" db="EMBL/GenBank/DDBJ databases">
        <title>Genomics analysis of Aphanomyces spp. identifies a new class of oomycete effector associated with host adaptation.</title>
        <authorList>
            <person name="Gaulin E."/>
        </authorList>
    </citation>
    <scope>NUCLEOTIDE SEQUENCE [LARGE SCALE GENOMIC DNA]</scope>
    <source>
        <strain evidence="9 10">E</strain>
    </source>
</reference>
<evidence type="ECO:0000256" key="2">
    <source>
        <dbReference type="ARBA" id="ARBA00004123"/>
    </source>
</evidence>
<dbReference type="VEuPathDB" id="FungiDB:H257_16674"/>
<feature type="domain" description="DDE Tnp4" evidence="8">
    <location>
        <begin position="171"/>
        <end position="321"/>
    </location>
</feature>
<dbReference type="Proteomes" id="UP000469452">
    <property type="component" value="Unassembled WGS sequence"/>
</dbReference>
<evidence type="ECO:0000256" key="1">
    <source>
        <dbReference type="ARBA" id="ARBA00001968"/>
    </source>
</evidence>
<accession>A0A6A4Z007</accession>
<dbReference type="PANTHER" id="PTHR22930:SF85">
    <property type="entry name" value="GH03217P-RELATED"/>
    <property type="match status" value="1"/>
</dbReference>
<keyword evidence="5" id="KW-0479">Metal-binding</keyword>
<dbReference type="EMBL" id="VJMI01020887">
    <property type="protein sequence ID" value="KAF0703133.1"/>
    <property type="molecule type" value="Genomic_DNA"/>
</dbReference>
<evidence type="ECO:0000313" key="10">
    <source>
        <dbReference type="Proteomes" id="UP000469452"/>
    </source>
</evidence>
<evidence type="ECO:0000256" key="7">
    <source>
        <dbReference type="ARBA" id="ARBA00023242"/>
    </source>
</evidence>
<comment type="cofactor">
    <cofactor evidence="1">
        <name>a divalent metal cation</name>
        <dbReference type="ChEBI" id="CHEBI:60240"/>
    </cofactor>
</comment>
<protein>
    <recommendedName>
        <fullName evidence="8">DDE Tnp4 domain-containing protein</fullName>
    </recommendedName>
</protein>
<comment type="subcellular location">
    <subcellularLocation>
        <location evidence="2">Nucleus</location>
    </subcellularLocation>
</comment>
<organism evidence="9 10">
    <name type="scientific">Aphanomyces astaci</name>
    <name type="common">Crayfish plague agent</name>
    <dbReference type="NCBI Taxonomy" id="112090"/>
    <lineage>
        <taxon>Eukaryota</taxon>
        <taxon>Sar</taxon>
        <taxon>Stramenopiles</taxon>
        <taxon>Oomycota</taxon>
        <taxon>Saprolegniomycetes</taxon>
        <taxon>Saprolegniales</taxon>
        <taxon>Verrucalvaceae</taxon>
        <taxon>Aphanomyces</taxon>
    </lineage>
</organism>
<evidence type="ECO:0000313" key="9">
    <source>
        <dbReference type="EMBL" id="KAF0703133.1"/>
    </source>
</evidence>
<evidence type="ECO:0000256" key="3">
    <source>
        <dbReference type="ARBA" id="ARBA00006958"/>
    </source>
</evidence>
<dbReference type="GO" id="GO:0005634">
    <property type="term" value="C:nucleus"/>
    <property type="evidence" value="ECO:0007669"/>
    <property type="project" value="UniProtKB-SubCell"/>
</dbReference>